<evidence type="ECO:0000256" key="1">
    <source>
        <dbReference type="SAM" id="MobiDB-lite"/>
    </source>
</evidence>
<dbReference type="RefSeq" id="WP_380578245.1">
    <property type="nucleotide sequence ID" value="NZ_JBHSQJ010000001.1"/>
</dbReference>
<feature type="compositionally biased region" description="Low complexity" evidence="1">
    <location>
        <begin position="32"/>
        <end position="49"/>
    </location>
</feature>
<comment type="caution">
    <text evidence="2">The sequence shown here is derived from an EMBL/GenBank/DDBJ whole genome shotgun (WGS) entry which is preliminary data.</text>
</comment>
<evidence type="ECO:0000313" key="3">
    <source>
        <dbReference type="Proteomes" id="UP001596174"/>
    </source>
</evidence>
<name>A0ABW1FT15_9ACTN</name>
<keyword evidence="3" id="KW-1185">Reference proteome</keyword>
<feature type="region of interest" description="Disordered" evidence="1">
    <location>
        <begin position="18"/>
        <end position="93"/>
    </location>
</feature>
<organism evidence="2 3">
    <name type="scientific">Streptacidiphilus monticola</name>
    <dbReference type="NCBI Taxonomy" id="2161674"/>
    <lineage>
        <taxon>Bacteria</taxon>
        <taxon>Bacillati</taxon>
        <taxon>Actinomycetota</taxon>
        <taxon>Actinomycetes</taxon>
        <taxon>Kitasatosporales</taxon>
        <taxon>Streptomycetaceae</taxon>
        <taxon>Streptacidiphilus</taxon>
    </lineage>
</organism>
<sequence>MSIDAESWRGIEHRLALLGSTPCPPSSRPDRSPSAWPRRSARAPPVLRLLARERGLREQGGTEFVPSPPPGSSHPGPAEQARPRSRARAPWLP</sequence>
<dbReference type="Proteomes" id="UP001596174">
    <property type="component" value="Unassembled WGS sequence"/>
</dbReference>
<accession>A0ABW1FT15</accession>
<protein>
    <submittedName>
        <fullName evidence="2">Uncharacterized protein</fullName>
    </submittedName>
</protein>
<reference evidence="3" key="1">
    <citation type="journal article" date="2019" name="Int. J. Syst. Evol. Microbiol.">
        <title>The Global Catalogue of Microorganisms (GCM) 10K type strain sequencing project: providing services to taxonomists for standard genome sequencing and annotation.</title>
        <authorList>
            <consortium name="The Broad Institute Genomics Platform"/>
            <consortium name="The Broad Institute Genome Sequencing Center for Infectious Disease"/>
            <person name="Wu L."/>
            <person name="Ma J."/>
        </authorList>
    </citation>
    <scope>NUCLEOTIDE SEQUENCE [LARGE SCALE GENOMIC DNA]</scope>
    <source>
        <strain evidence="3">JCM 4816</strain>
    </source>
</reference>
<proteinExistence type="predicted"/>
<dbReference type="EMBL" id="JBHSQJ010000001">
    <property type="protein sequence ID" value="MFC5905630.1"/>
    <property type="molecule type" value="Genomic_DNA"/>
</dbReference>
<evidence type="ECO:0000313" key="2">
    <source>
        <dbReference type="EMBL" id="MFC5905630.1"/>
    </source>
</evidence>
<gene>
    <name evidence="2" type="ORF">ACFP3V_00120</name>
</gene>